<dbReference type="AlphaFoldDB" id="A6K637"/>
<dbReference type="InterPro" id="IPR006797">
    <property type="entry name" value="PRELI/MSF1_dom"/>
</dbReference>
<feature type="domain" description="PRELI/MSF1" evidence="1">
    <location>
        <begin position="1"/>
        <end position="82"/>
    </location>
</feature>
<gene>
    <name evidence="2" type="ORF">rCG_37896</name>
</gene>
<dbReference type="Pfam" id="PF04707">
    <property type="entry name" value="PRELI"/>
    <property type="match status" value="1"/>
</dbReference>
<protein>
    <submittedName>
        <fullName evidence="2">RCG37896</fullName>
    </submittedName>
</protein>
<evidence type="ECO:0000313" key="3">
    <source>
        <dbReference type="Proteomes" id="UP000234681"/>
    </source>
</evidence>
<reference evidence="3" key="1">
    <citation type="submission" date="2005-09" db="EMBL/GenBank/DDBJ databases">
        <authorList>
            <person name="Mural R.J."/>
            <person name="Li P.W."/>
            <person name="Adams M.D."/>
            <person name="Amanatides P.G."/>
            <person name="Baden-Tillson H."/>
            <person name="Barnstead M."/>
            <person name="Chin S.H."/>
            <person name="Dew I."/>
            <person name="Evans C.A."/>
            <person name="Ferriera S."/>
            <person name="Flanigan M."/>
            <person name="Fosler C."/>
            <person name="Glodek A."/>
            <person name="Gu Z."/>
            <person name="Holt R.A."/>
            <person name="Jennings D."/>
            <person name="Kraft C.L."/>
            <person name="Lu F."/>
            <person name="Nguyen T."/>
            <person name="Nusskern D.R."/>
            <person name="Pfannkoch C.M."/>
            <person name="Sitter C."/>
            <person name="Sutton G.G."/>
            <person name="Venter J.C."/>
            <person name="Wang Z."/>
            <person name="Woodage T."/>
            <person name="Zheng X.H."/>
            <person name="Zhong F."/>
        </authorList>
    </citation>
    <scope>NUCLEOTIDE SEQUENCE [LARGE SCALE GENOMIC DNA]</scope>
    <source>
        <strain>BN</strain>
        <strain evidence="3">Sprague-Dawley</strain>
    </source>
</reference>
<dbReference type="EMBL" id="CH474022">
    <property type="protein sequence ID" value="EDL99608.1"/>
    <property type="molecule type" value="Genomic_DNA"/>
</dbReference>
<dbReference type="PROSITE" id="PS50904">
    <property type="entry name" value="PRELI_MSF1"/>
    <property type="match status" value="1"/>
</dbReference>
<organism evidence="2 3">
    <name type="scientific">Rattus norvegicus</name>
    <name type="common">Rat</name>
    <dbReference type="NCBI Taxonomy" id="10116"/>
    <lineage>
        <taxon>Eukaryota</taxon>
        <taxon>Metazoa</taxon>
        <taxon>Chordata</taxon>
        <taxon>Craniata</taxon>
        <taxon>Vertebrata</taxon>
        <taxon>Euteleostomi</taxon>
        <taxon>Mammalia</taxon>
        <taxon>Eutheria</taxon>
        <taxon>Euarchontoglires</taxon>
        <taxon>Glires</taxon>
        <taxon>Rodentia</taxon>
        <taxon>Myomorpha</taxon>
        <taxon>Muroidea</taxon>
        <taxon>Muridae</taxon>
        <taxon>Murinae</taxon>
        <taxon>Rattus</taxon>
    </lineage>
</organism>
<name>A6K637_RAT</name>
<proteinExistence type="predicted"/>
<accession>A6K637</accession>
<evidence type="ECO:0000259" key="1">
    <source>
        <dbReference type="PROSITE" id="PS50904"/>
    </source>
</evidence>
<sequence length="110" mass="13028">MTSFIWNTNHTPLVVVEKQCTYCVNSNDSYWTEVPWQTGSLVSLFDVTRGADEFGFGCFRSNVTKTMKVFEYILAKLHEEAPSKTLLRHQQRPKRQQRRLCWQLQRRART</sequence>
<dbReference type="Proteomes" id="UP000234681">
    <property type="component" value="Chromosome 14"/>
</dbReference>
<evidence type="ECO:0000313" key="2">
    <source>
        <dbReference type="EMBL" id="EDL99608.1"/>
    </source>
</evidence>